<sequence>MLIGRTLGFYFSRQFLKTIVMVFATVFTLVYTLDFVELMRRAGDAPEATTAAIAQLALFRTPSIAEQVMPFAVLFGSMAALLQLSRKLELVVARAAGISAWQFLQPGLLIAILIGVLSVTVYNPLSAVLKQRASALETSIFSRNVQTRDKPIWLRQRSLDGQAIFRATGSATDTATLYDVTVYAFDHDGTFSHRVEAREANLHEGFWELKDARVLSATEEPRSHDRYLIASSLQPSQVRQSFIDPDAVPFWDLKETIDRMEQADINATTYQLHYDLLLARPLLFIAMVFVAASVSLRFFRFGGVAMMVLGGVAAGFMLYVATELMAELGASGIISSLVAAWFPAVVGSLLGTLALLYQEDG</sequence>
<evidence type="ECO:0000256" key="1">
    <source>
        <dbReference type="ARBA" id="ARBA00004651"/>
    </source>
</evidence>
<gene>
    <name evidence="7" type="primary">lptG</name>
    <name evidence="7" type="ORF">JAO75_10090</name>
</gene>
<proteinExistence type="predicted"/>
<organism evidence="7 8">
    <name type="scientific">Microvirga splendida</name>
    <dbReference type="NCBI Taxonomy" id="2795727"/>
    <lineage>
        <taxon>Bacteria</taxon>
        <taxon>Pseudomonadati</taxon>
        <taxon>Pseudomonadota</taxon>
        <taxon>Alphaproteobacteria</taxon>
        <taxon>Hyphomicrobiales</taxon>
        <taxon>Methylobacteriaceae</taxon>
        <taxon>Microvirga</taxon>
    </lineage>
</organism>
<dbReference type="NCBIfam" id="TIGR04408">
    <property type="entry name" value="LptG_lptG"/>
    <property type="match status" value="1"/>
</dbReference>
<dbReference type="PANTHER" id="PTHR33529">
    <property type="entry name" value="SLR0882 PROTEIN-RELATED"/>
    <property type="match status" value="1"/>
</dbReference>
<keyword evidence="8" id="KW-1185">Reference proteome</keyword>
<dbReference type="RefSeq" id="WP_199048802.1">
    <property type="nucleotide sequence ID" value="NZ_JAELXT010000008.1"/>
</dbReference>
<feature type="transmembrane region" description="Helical" evidence="6">
    <location>
        <begin position="277"/>
        <end position="295"/>
    </location>
</feature>
<evidence type="ECO:0000256" key="3">
    <source>
        <dbReference type="ARBA" id="ARBA00022692"/>
    </source>
</evidence>
<reference evidence="8" key="1">
    <citation type="submission" date="2020-12" db="EMBL/GenBank/DDBJ databases">
        <title>Hymenobacter sp.</title>
        <authorList>
            <person name="Kim M.K."/>
        </authorList>
    </citation>
    <scope>NUCLEOTIDE SEQUENCE [LARGE SCALE GENOMIC DNA]</scope>
    <source>
        <strain evidence="8">BT325</strain>
    </source>
</reference>
<evidence type="ECO:0000256" key="4">
    <source>
        <dbReference type="ARBA" id="ARBA00022989"/>
    </source>
</evidence>
<evidence type="ECO:0000256" key="6">
    <source>
        <dbReference type="SAM" id="Phobius"/>
    </source>
</evidence>
<feature type="transmembrane region" description="Helical" evidence="6">
    <location>
        <begin position="301"/>
        <end position="321"/>
    </location>
</feature>
<dbReference type="Proteomes" id="UP000620670">
    <property type="component" value="Unassembled WGS sequence"/>
</dbReference>
<comment type="caution">
    <text evidence="7">The sequence shown here is derived from an EMBL/GenBank/DDBJ whole genome shotgun (WGS) entry which is preliminary data.</text>
</comment>
<dbReference type="InterPro" id="IPR005495">
    <property type="entry name" value="LptG/LptF_permease"/>
</dbReference>
<keyword evidence="2" id="KW-1003">Cell membrane</keyword>
<dbReference type="EMBL" id="JAELXT010000008">
    <property type="protein sequence ID" value="MBJ6125753.1"/>
    <property type="molecule type" value="Genomic_DNA"/>
</dbReference>
<evidence type="ECO:0000256" key="2">
    <source>
        <dbReference type="ARBA" id="ARBA00022475"/>
    </source>
</evidence>
<dbReference type="InterPro" id="IPR030923">
    <property type="entry name" value="LptG"/>
</dbReference>
<evidence type="ECO:0000313" key="7">
    <source>
        <dbReference type="EMBL" id="MBJ6125753.1"/>
    </source>
</evidence>
<feature type="transmembrane region" description="Helical" evidence="6">
    <location>
        <begin position="15"/>
        <end position="33"/>
    </location>
</feature>
<evidence type="ECO:0000313" key="8">
    <source>
        <dbReference type="Proteomes" id="UP000620670"/>
    </source>
</evidence>
<evidence type="ECO:0000256" key="5">
    <source>
        <dbReference type="ARBA" id="ARBA00023136"/>
    </source>
</evidence>
<comment type="subcellular location">
    <subcellularLocation>
        <location evidence="1">Cell membrane</location>
        <topology evidence="1">Multi-pass membrane protein</topology>
    </subcellularLocation>
</comment>
<keyword evidence="5 6" id="KW-0472">Membrane</keyword>
<keyword evidence="3 6" id="KW-0812">Transmembrane</keyword>
<dbReference type="Pfam" id="PF03739">
    <property type="entry name" value="LptF_LptG"/>
    <property type="match status" value="1"/>
</dbReference>
<protein>
    <submittedName>
        <fullName evidence="7">LPS export ABC transporter permease LptG</fullName>
    </submittedName>
</protein>
<accession>A0ABS0Y0E0</accession>
<keyword evidence="4 6" id="KW-1133">Transmembrane helix</keyword>
<dbReference type="PANTHER" id="PTHR33529:SF2">
    <property type="entry name" value="LIPOPOLYSACCHARIDE EXPORT SYSTEM PERMEASE PROTEIN LPTG"/>
    <property type="match status" value="1"/>
</dbReference>
<name>A0ABS0Y0E0_9HYPH</name>
<feature type="transmembrane region" description="Helical" evidence="6">
    <location>
        <begin position="68"/>
        <end position="84"/>
    </location>
</feature>
<feature type="transmembrane region" description="Helical" evidence="6">
    <location>
        <begin position="333"/>
        <end position="357"/>
    </location>
</feature>
<feature type="transmembrane region" description="Helical" evidence="6">
    <location>
        <begin position="104"/>
        <end position="122"/>
    </location>
</feature>